<comment type="similarity">
    <text evidence="3 9">Belongs to the transthyretin family. 5-hydroxyisourate hydrolase subfamily.</text>
</comment>
<keyword evidence="7 9" id="KW-0659">Purine metabolism</keyword>
<organism evidence="11 12">
    <name type="scientific">Agarivorans gilvus</name>
    <dbReference type="NCBI Taxonomy" id="680279"/>
    <lineage>
        <taxon>Bacteria</taxon>
        <taxon>Pseudomonadati</taxon>
        <taxon>Pseudomonadota</taxon>
        <taxon>Gammaproteobacteria</taxon>
        <taxon>Alteromonadales</taxon>
        <taxon>Alteromonadaceae</taxon>
        <taxon>Agarivorans</taxon>
    </lineage>
</organism>
<dbReference type="SUPFAM" id="SSF49472">
    <property type="entry name" value="Transthyretin (synonym: prealbumin)"/>
    <property type="match status" value="1"/>
</dbReference>
<name>A0ABQ1I577_9ALTE</name>
<dbReference type="NCBIfam" id="TIGR02962">
    <property type="entry name" value="hdxy_isourate"/>
    <property type="match status" value="1"/>
</dbReference>
<accession>A0ABQ1I577</accession>
<sequence length="108" mass="12156">MSTLSCHVLDTSQGQPATGIPVELYRFGETTLLAKGVTNADGRCRFDELELAPDCYCLRFLVEEYCQSQFKQVFFPLADVVFNSQAEQAHYHIPLLLSGYSYSTYRGS</sequence>
<evidence type="ECO:0000256" key="8">
    <source>
        <dbReference type="ARBA" id="ARBA00022801"/>
    </source>
</evidence>
<dbReference type="EC" id="3.5.2.17" evidence="5 9"/>
<evidence type="ECO:0000256" key="3">
    <source>
        <dbReference type="ARBA" id="ARBA00009850"/>
    </source>
</evidence>
<keyword evidence="12" id="KW-1185">Reference proteome</keyword>
<keyword evidence="8 9" id="KW-0378">Hydrolase</keyword>
<dbReference type="RefSeq" id="WP_055731329.1">
    <property type="nucleotide sequence ID" value="NZ_BMDY01000019.1"/>
</dbReference>
<dbReference type="InterPro" id="IPR023418">
    <property type="entry name" value="Thyroxine_BS"/>
</dbReference>
<comment type="caution">
    <text evidence="11">The sequence shown here is derived from an EMBL/GenBank/DDBJ whole genome shotgun (WGS) entry which is preliminary data.</text>
</comment>
<dbReference type="CDD" id="cd05822">
    <property type="entry name" value="TLP_HIUase"/>
    <property type="match status" value="1"/>
</dbReference>
<reference evidence="12" key="1">
    <citation type="journal article" date="2019" name="Int. J. Syst. Evol. Microbiol.">
        <title>The Global Catalogue of Microorganisms (GCM) 10K type strain sequencing project: providing services to taxonomists for standard genome sequencing and annotation.</title>
        <authorList>
            <consortium name="The Broad Institute Genomics Platform"/>
            <consortium name="The Broad Institute Genome Sequencing Center for Infectious Disease"/>
            <person name="Wu L."/>
            <person name="Ma J."/>
        </authorList>
    </citation>
    <scope>NUCLEOTIDE SEQUENCE [LARGE SCALE GENOMIC DNA]</scope>
    <source>
        <strain evidence="12">CGMCC 1.10131</strain>
    </source>
</reference>
<comment type="catalytic activity">
    <reaction evidence="1 9">
        <text>5-hydroxyisourate + H2O = 5-hydroxy-2-oxo-4-ureido-2,5-dihydro-1H-imidazole-5-carboxylate + H(+)</text>
        <dbReference type="Rhea" id="RHEA:23736"/>
        <dbReference type="ChEBI" id="CHEBI:15377"/>
        <dbReference type="ChEBI" id="CHEBI:15378"/>
        <dbReference type="ChEBI" id="CHEBI:18072"/>
        <dbReference type="ChEBI" id="CHEBI:58639"/>
        <dbReference type="EC" id="3.5.2.17"/>
    </reaction>
</comment>
<dbReference type="PRINTS" id="PR00189">
    <property type="entry name" value="TRNSTHYRETIN"/>
</dbReference>
<dbReference type="EMBL" id="BMDY01000019">
    <property type="protein sequence ID" value="GGB14237.1"/>
    <property type="molecule type" value="Genomic_DNA"/>
</dbReference>
<evidence type="ECO:0000256" key="5">
    <source>
        <dbReference type="ARBA" id="ARBA00012609"/>
    </source>
</evidence>
<dbReference type="PROSITE" id="PS00768">
    <property type="entry name" value="TRANSTHYRETIN_1"/>
    <property type="match status" value="1"/>
</dbReference>
<evidence type="ECO:0000259" key="10">
    <source>
        <dbReference type="Pfam" id="PF00576"/>
    </source>
</evidence>
<evidence type="ECO:0000256" key="7">
    <source>
        <dbReference type="ARBA" id="ARBA00022631"/>
    </source>
</evidence>
<evidence type="ECO:0000256" key="1">
    <source>
        <dbReference type="ARBA" id="ARBA00001043"/>
    </source>
</evidence>
<feature type="domain" description="Transthyretin/hydroxyisourate hydrolase" evidence="10">
    <location>
        <begin position="4"/>
        <end position="107"/>
    </location>
</feature>
<dbReference type="Proteomes" id="UP000651977">
    <property type="component" value="Unassembled WGS sequence"/>
</dbReference>
<evidence type="ECO:0000313" key="12">
    <source>
        <dbReference type="Proteomes" id="UP000651977"/>
    </source>
</evidence>
<dbReference type="InterPro" id="IPR023416">
    <property type="entry name" value="Transthyretin/HIU_hydrolase_d"/>
</dbReference>
<dbReference type="Pfam" id="PF00576">
    <property type="entry name" value="Transthyretin"/>
    <property type="match status" value="1"/>
</dbReference>
<dbReference type="InterPro" id="IPR014306">
    <property type="entry name" value="Hydroxyisourate_hydrolase"/>
</dbReference>
<evidence type="ECO:0000256" key="4">
    <source>
        <dbReference type="ARBA" id="ARBA00011881"/>
    </source>
</evidence>
<evidence type="ECO:0000256" key="6">
    <source>
        <dbReference type="ARBA" id="ARBA00017539"/>
    </source>
</evidence>
<comment type="function">
    <text evidence="2">Catalyzes the hydrolysis of 5-hydroxyisourate (HIU) to 2-oxo-4-hydroxy-4-carboxy-5-ureidoimidazoline (OHCU).</text>
</comment>
<dbReference type="InterPro" id="IPR036817">
    <property type="entry name" value="Transthyretin/HIU_hydrolase_sf"/>
</dbReference>
<evidence type="ECO:0000256" key="2">
    <source>
        <dbReference type="ARBA" id="ARBA00002704"/>
    </source>
</evidence>
<evidence type="ECO:0000256" key="9">
    <source>
        <dbReference type="RuleBase" id="RU361270"/>
    </source>
</evidence>
<dbReference type="GO" id="GO:0016787">
    <property type="term" value="F:hydrolase activity"/>
    <property type="evidence" value="ECO:0007669"/>
    <property type="project" value="UniProtKB-KW"/>
</dbReference>
<dbReference type="InterPro" id="IPR000895">
    <property type="entry name" value="Transthyretin/HIU_hydrolase"/>
</dbReference>
<comment type="subunit">
    <text evidence="4 9">Homotetramer.</text>
</comment>
<dbReference type="PANTHER" id="PTHR10395:SF7">
    <property type="entry name" value="5-HYDROXYISOURATE HYDROLASE"/>
    <property type="match status" value="1"/>
</dbReference>
<proteinExistence type="inferred from homology"/>
<evidence type="ECO:0000313" key="11">
    <source>
        <dbReference type="EMBL" id="GGB14237.1"/>
    </source>
</evidence>
<gene>
    <name evidence="11" type="ORF">GCM10007414_29570</name>
</gene>
<protein>
    <recommendedName>
        <fullName evidence="6 9">5-hydroxyisourate hydrolase</fullName>
        <shortName evidence="9">HIU hydrolase</shortName>
        <shortName evidence="9">HIUHase</shortName>
        <ecNumber evidence="5 9">3.5.2.17</ecNumber>
    </recommendedName>
</protein>
<dbReference type="Gene3D" id="2.60.40.180">
    <property type="entry name" value="Transthyretin/hydroxyisourate hydrolase domain"/>
    <property type="match status" value="1"/>
</dbReference>
<dbReference type="PANTHER" id="PTHR10395">
    <property type="entry name" value="URICASE AND TRANSTHYRETIN-RELATED"/>
    <property type="match status" value="1"/>
</dbReference>